<evidence type="ECO:0000313" key="1">
    <source>
        <dbReference type="EMBL" id="QFZ17558.1"/>
    </source>
</evidence>
<dbReference type="AlphaFoldDB" id="A0A5Q0GU86"/>
<evidence type="ECO:0000313" key="2">
    <source>
        <dbReference type="Proteomes" id="UP000325787"/>
    </source>
</evidence>
<dbReference type="Proteomes" id="UP000325787">
    <property type="component" value="Chromosome"/>
</dbReference>
<organism evidence="1 2">
    <name type="scientific">Saccharothrix syringae</name>
    <name type="common">Nocardiopsis syringae</name>
    <dbReference type="NCBI Taxonomy" id="103733"/>
    <lineage>
        <taxon>Bacteria</taxon>
        <taxon>Bacillati</taxon>
        <taxon>Actinomycetota</taxon>
        <taxon>Actinomycetes</taxon>
        <taxon>Pseudonocardiales</taxon>
        <taxon>Pseudonocardiaceae</taxon>
        <taxon>Saccharothrix</taxon>
    </lineage>
</organism>
<accession>A0A5Q0GU86</accession>
<dbReference type="RefSeq" id="WP_153277954.1">
    <property type="nucleotide sequence ID" value="NZ_CP034550.1"/>
</dbReference>
<name>A0A5Q0GU86_SACSY</name>
<reference evidence="2" key="1">
    <citation type="journal article" date="2021" name="Curr. Microbiol.">
        <title>Complete genome of nocamycin-producing strain Saccharothrix syringae NRRL B-16468 reveals the biosynthetic potential for secondary metabolites.</title>
        <authorList>
            <person name="Mo X."/>
            <person name="Yang S."/>
        </authorList>
    </citation>
    <scope>NUCLEOTIDE SEQUENCE [LARGE SCALE GENOMIC DNA]</scope>
    <source>
        <strain evidence="2">ATCC 51364 / DSM 43886 / JCM 6844 / KCTC 9398 / NBRC 14523 / NRRL B-16468 / INA 2240</strain>
    </source>
</reference>
<dbReference type="OrthoDB" id="9871944at2"/>
<dbReference type="KEGG" id="ssyi:EKG83_08750"/>
<keyword evidence="2" id="KW-1185">Reference proteome</keyword>
<protein>
    <submittedName>
        <fullName evidence="1">Uncharacterized protein</fullName>
    </submittedName>
</protein>
<sequence length="106" mass="12591">MTHTDALVRWFREQVDADLANLAEDAKRCNAARERGEQGVEMLPKPDLEALDRYWAYRKFIDQYEHFHREWSKHGREDFEVADALLRALASAYQCREGYDEDEWAP</sequence>
<dbReference type="EMBL" id="CP034550">
    <property type="protein sequence ID" value="QFZ17558.1"/>
    <property type="molecule type" value="Genomic_DNA"/>
</dbReference>
<gene>
    <name evidence="1" type="ORF">EKG83_08750</name>
</gene>
<proteinExistence type="predicted"/>